<dbReference type="EMBL" id="FOQH01000014">
    <property type="protein sequence ID" value="SFJ12920.1"/>
    <property type="molecule type" value="Genomic_DNA"/>
</dbReference>
<evidence type="ECO:0000256" key="2">
    <source>
        <dbReference type="SAM" id="SignalP"/>
    </source>
</evidence>
<dbReference type="STRING" id="1114924.SAMN05216258_11480"/>
<feature type="region of interest" description="Disordered" evidence="1">
    <location>
        <begin position="251"/>
        <end position="291"/>
    </location>
</feature>
<feature type="compositionally biased region" description="Pro residues" evidence="1">
    <location>
        <begin position="282"/>
        <end position="291"/>
    </location>
</feature>
<keyword evidence="2" id="KW-0732">Signal</keyword>
<dbReference type="OrthoDB" id="7877343at2"/>
<dbReference type="Proteomes" id="UP000199377">
    <property type="component" value="Unassembled WGS sequence"/>
</dbReference>
<proteinExistence type="predicted"/>
<dbReference type="RefSeq" id="WP_092865257.1">
    <property type="nucleotide sequence ID" value="NZ_FOQH01000014.1"/>
</dbReference>
<organism evidence="3 4">
    <name type="scientific">Albimonas pacifica</name>
    <dbReference type="NCBI Taxonomy" id="1114924"/>
    <lineage>
        <taxon>Bacteria</taxon>
        <taxon>Pseudomonadati</taxon>
        <taxon>Pseudomonadota</taxon>
        <taxon>Alphaproteobacteria</taxon>
        <taxon>Rhodobacterales</taxon>
        <taxon>Paracoccaceae</taxon>
        <taxon>Albimonas</taxon>
    </lineage>
</organism>
<protein>
    <submittedName>
        <fullName evidence="3">Uncharacterized protein</fullName>
    </submittedName>
</protein>
<accession>A0A1I3NV71</accession>
<feature type="compositionally biased region" description="Pro residues" evidence="1">
    <location>
        <begin position="258"/>
        <end position="271"/>
    </location>
</feature>
<keyword evidence="4" id="KW-1185">Reference proteome</keyword>
<evidence type="ECO:0000313" key="3">
    <source>
        <dbReference type="EMBL" id="SFJ12920.1"/>
    </source>
</evidence>
<sequence length="291" mass="29241">MTPAPLRPVVRGALRRGRPLPALLLGAAALALAGCVPPGAPKPGQTPPADAAAAVQAGGRTVVITPPTGFCVDPDSVRPQGAAAFVLIEDCALAGAADALTAPDAAPDQPIAQPALVDGLVTLSIGAQPLFESAPEAGFKALEAFLRSEDGRTSAGLGGDASAVKIVESRQVGDTLYVLVEDKGRNAVPILGERFWRAFTEINQRATIASLGVFDSSSMRDGAKLAHLARVVTALKEGNGDAPGEAELRLAATAPVASPTPAPAPDAPPKPGARTVAQGPVDTPPAPRPGS</sequence>
<feature type="signal peptide" evidence="2">
    <location>
        <begin position="1"/>
        <end position="33"/>
    </location>
</feature>
<name>A0A1I3NV71_9RHOB</name>
<dbReference type="AlphaFoldDB" id="A0A1I3NV71"/>
<evidence type="ECO:0000313" key="4">
    <source>
        <dbReference type="Proteomes" id="UP000199377"/>
    </source>
</evidence>
<gene>
    <name evidence="3" type="ORF">SAMN05216258_11480</name>
</gene>
<dbReference type="PROSITE" id="PS51257">
    <property type="entry name" value="PROKAR_LIPOPROTEIN"/>
    <property type="match status" value="1"/>
</dbReference>
<reference evidence="3 4" key="1">
    <citation type="submission" date="2016-10" db="EMBL/GenBank/DDBJ databases">
        <authorList>
            <person name="de Groot N.N."/>
        </authorList>
    </citation>
    <scope>NUCLEOTIDE SEQUENCE [LARGE SCALE GENOMIC DNA]</scope>
    <source>
        <strain evidence="3 4">CGMCC 1.11030</strain>
    </source>
</reference>
<evidence type="ECO:0000256" key="1">
    <source>
        <dbReference type="SAM" id="MobiDB-lite"/>
    </source>
</evidence>
<feature type="chain" id="PRO_5011658760" evidence="2">
    <location>
        <begin position="34"/>
        <end position="291"/>
    </location>
</feature>